<keyword evidence="4" id="KW-1185">Reference proteome</keyword>
<feature type="compositionally biased region" description="Gly residues" evidence="1">
    <location>
        <begin position="29"/>
        <end position="39"/>
    </location>
</feature>
<protein>
    <recommendedName>
        <fullName evidence="5">Secreted protein</fullName>
    </recommendedName>
</protein>
<reference evidence="4" key="1">
    <citation type="submission" date="2020-01" db="EMBL/GenBank/DDBJ databases">
        <title>Sphingomonas sp. strain CSW-10.</title>
        <authorList>
            <person name="Chen W.-M."/>
        </authorList>
    </citation>
    <scope>NUCLEOTIDE SEQUENCE [LARGE SCALE GENOMIC DNA]</scope>
    <source>
        <strain evidence="4">FSY-8</strain>
    </source>
</reference>
<organism evidence="3 4">
    <name type="scientific">Novosphingobium ovatum</name>
    <dbReference type="NCBI Taxonomy" id="1908523"/>
    <lineage>
        <taxon>Bacteria</taxon>
        <taxon>Pseudomonadati</taxon>
        <taxon>Pseudomonadota</taxon>
        <taxon>Alphaproteobacteria</taxon>
        <taxon>Sphingomonadales</taxon>
        <taxon>Sphingomonadaceae</taxon>
        <taxon>Novosphingobium</taxon>
    </lineage>
</organism>
<evidence type="ECO:0000256" key="2">
    <source>
        <dbReference type="SAM" id="SignalP"/>
    </source>
</evidence>
<proteinExistence type="predicted"/>
<comment type="caution">
    <text evidence="3">The sequence shown here is derived from an EMBL/GenBank/DDBJ whole genome shotgun (WGS) entry which is preliminary data.</text>
</comment>
<evidence type="ECO:0008006" key="5">
    <source>
        <dbReference type="Google" id="ProtNLM"/>
    </source>
</evidence>
<dbReference type="RefSeq" id="WP_161716339.1">
    <property type="nucleotide sequence ID" value="NZ_JAAAPO010000001.1"/>
</dbReference>
<evidence type="ECO:0000313" key="4">
    <source>
        <dbReference type="Proteomes" id="UP000753724"/>
    </source>
</evidence>
<evidence type="ECO:0000256" key="1">
    <source>
        <dbReference type="SAM" id="MobiDB-lite"/>
    </source>
</evidence>
<evidence type="ECO:0000313" key="3">
    <source>
        <dbReference type="EMBL" id="NBC35035.1"/>
    </source>
</evidence>
<dbReference type="Proteomes" id="UP000753724">
    <property type="component" value="Unassembled WGS sequence"/>
</dbReference>
<gene>
    <name evidence="3" type="ORF">GTZ99_00510</name>
</gene>
<name>A0ABW9X924_9SPHN</name>
<feature type="chain" id="PRO_5045617542" description="Secreted protein" evidence="2">
    <location>
        <begin position="28"/>
        <end position="241"/>
    </location>
</feature>
<dbReference type="EMBL" id="JAAAPO010000001">
    <property type="protein sequence ID" value="NBC35035.1"/>
    <property type="molecule type" value="Genomic_DNA"/>
</dbReference>
<keyword evidence="2" id="KW-0732">Signal</keyword>
<accession>A0ABW9X924</accession>
<feature type="region of interest" description="Disordered" evidence="1">
    <location>
        <begin position="24"/>
        <end position="45"/>
    </location>
</feature>
<feature type="region of interest" description="Disordered" evidence="1">
    <location>
        <begin position="174"/>
        <end position="209"/>
    </location>
</feature>
<feature type="signal peptide" evidence="2">
    <location>
        <begin position="1"/>
        <end position="27"/>
    </location>
</feature>
<sequence>MKPFAPVLTLMLIAGGMAAGIAPSAQAQGGPGGGPGGSRQQGRGFAQPSDLIAAEIAATRLASDKGQAYASAQTSVETAQMFAGIAPTPINRKAKKVPDPATALTWGTQQVWMACDGSYGGTAGAWRGAAAQGWYATIWQRQKVGGYKWVLRHMQASPTLPEAPEWIDAVVGDCPRPGQRAAPVAPQPDPAKDAPVDHQTGQSRDGTFAWDSAVMDGARVLHLRLKRGGEMTQVLTRRIAP</sequence>